<dbReference type="InterPro" id="IPR006621">
    <property type="entry name" value="Nose-resist-to-fluoxetine_N"/>
</dbReference>
<feature type="transmembrane region" description="Helical" evidence="1">
    <location>
        <begin position="653"/>
        <end position="674"/>
    </location>
</feature>
<evidence type="ECO:0000256" key="2">
    <source>
        <dbReference type="SAM" id="SignalP"/>
    </source>
</evidence>
<evidence type="ECO:0008006" key="7">
    <source>
        <dbReference type="Google" id="ProtNLM"/>
    </source>
</evidence>
<feature type="chain" id="PRO_5029499318" description="Nose resistant to fluoxetine protein 6" evidence="2">
    <location>
        <begin position="27"/>
        <end position="801"/>
    </location>
</feature>
<dbReference type="AlphaFoldDB" id="A0A7M7STA1"/>
<dbReference type="EnsemblMetazoa" id="XM_030973686">
    <property type="protein sequence ID" value="XP_030829546"/>
    <property type="gene ID" value="LOC592705"/>
</dbReference>
<reference evidence="5" key="2">
    <citation type="submission" date="2021-01" db="UniProtKB">
        <authorList>
            <consortium name="EnsemblMetazoa"/>
        </authorList>
    </citation>
    <scope>IDENTIFICATION</scope>
</reference>
<keyword evidence="1" id="KW-0472">Membrane</keyword>
<dbReference type="InterPro" id="IPR002656">
    <property type="entry name" value="Acyl_transf_3_dom"/>
</dbReference>
<dbReference type="Pfam" id="PF20146">
    <property type="entry name" value="NRF"/>
    <property type="match status" value="1"/>
</dbReference>
<keyword evidence="1" id="KW-1133">Transmembrane helix</keyword>
<dbReference type="KEGG" id="spu:592705"/>
<feature type="domain" description="Nose resistant-to-fluoxetine protein N-terminal" evidence="4">
    <location>
        <begin position="114"/>
        <end position="212"/>
    </location>
</feature>
<proteinExistence type="predicted"/>
<name>A0A7M7STA1_STRPU</name>
<feature type="signal peptide" evidence="2">
    <location>
        <begin position="1"/>
        <end position="26"/>
    </location>
</feature>
<organism evidence="5 6">
    <name type="scientific">Strongylocentrotus purpuratus</name>
    <name type="common">Purple sea urchin</name>
    <dbReference type="NCBI Taxonomy" id="7668"/>
    <lineage>
        <taxon>Eukaryota</taxon>
        <taxon>Metazoa</taxon>
        <taxon>Echinodermata</taxon>
        <taxon>Eleutherozoa</taxon>
        <taxon>Echinozoa</taxon>
        <taxon>Echinoidea</taxon>
        <taxon>Euechinoidea</taxon>
        <taxon>Echinacea</taxon>
        <taxon>Camarodonta</taxon>
        <taxon>Echinidea</taxon>
        <taxon>Strongylocentrotidae</taxon>
        <taxon>Strongylocentrotus</taxon>
    </lineage>
</organism>
<feature type="transmembrane region" description="Helical" evidence="1">
    <location>
        <begin position="476"/>
        <end position="494"/>
    </location>
</feature>
<feature type="transmembrane region" description="Helical" evidence="1">
    <location>
        <begin position="623"/>
        <end position="641"/>
    </location>
</feature>
<sequence length="801" mass="91455">MAQGPWLHKTALVVLWISLCLQDVTCQLNPQFESLVRKQKKTFEAARSVGDRKEFFSERGIDLDYVESLEKDNHRLAQFVRTHLSEAVEGARHVQVEDKLWYGLDDDSLLSERCFEDTMQYFSDLDKGEVYAQRMRAAHGDILPETPNVFYTFNIKDYGDLWLCTSNTANKTSGVPSFDAQYCAGSIPFAFGSVMAWGTCSPNTCTTKEIQAVSDTIWTALGVSEPFVIYECNEPEEWRTADIAFLALMSFFLSMVVAGTFYELYIHKMVLVKVLRQTKDKRGEDDPVADSSEMSTTSIDDPEVIEVGSEVKENGAKYNGGFEKGEDALKNGELHRVQMTEEAIVKKEQKKPKIDLKWAILDGVMMSFSAVTNCSKILSAKKTKGNLAVLNGLRVISMFWVILGHAMSFYIGRLSNSGQLWQEVQSFGYLAIVNSTYSVDTFFVLSGFLTTYLTLKQIDSKRLGSAFSWFVFYFHRWWRLTPVYMATIGIWALLNPHFAQGVLTDEVHEMTREYCGKTWWAHMLYINNFYPWPNDLEQTCMGHAWYLANDMQFYIISPLILIILYKNWKAGMALIGSIMIVSLGSLAGLNYYYGINMDPWYQQQPYNDRLADYPQQDVTYAKPYTRIPTYLVGMVTGYIIFKLKGKKLKLRKIYVLVGWVCALGTLFAVIYGAYGCLNRYIEQWESIIYLTFGRLAWGIGIAWIIFACLLGYGGPIGVLLDWSFWIPMGRLTYCAYLIHPILIYSAITYNKTLFHIDYMSLSFFFVGCLVFSYVSALVMSLVLESPPMGLEKVMFGKFKTK</sequence>
<keyword evidence="2" id="KW-0732">Signal</keyword>
<dbReference type="PANTHER" id="PTHR11161">
    <property type="entry name" value="O-ACYLTRANSFERASE"/>
    <property type="match status" value="1"/>
</dbReference>
<protein>
    <recommendedName>
        <fullName evidence="7">Nose resistant to fluoxetine protein 6</fullName>
    </recommendedName>
</protein>
<dbReference type="GeneID" id="592705"/>
<evidence type="ECO:0000313" key="6">
    <source>
        <dbReference type="Proteomes" id="UP000007110"/>
    </source>
</evidence>
<dbReference type="GO" id="GO:0016747">
    <property type="term" value="F:acyltransferase activity, transferring groups other than amino-acyl groups"/>
    <property type="evidence" value="ECO:0007669"/>
    <property type="project" value="InterPro"/>
</dbReference>
<dbReference type="InterPro" id="IPR052728">
    <property type="entry name" value="O2_lipid_transport_reg"/>
</dbReference>
<feature type="transmembrane region" description="Helical" evidence="1">
    <location>
        <begin position="694"/>
        <end position="719"/>
    </location>
</feature>
<feature type="transmembrane region" description="Helical" evidence="1">
    <location>
        <begin position="387"/>
        <end position="411"/>
    </location>
</feature>
<accession>A0A7M7STA1</accession>
<evidence type="ECO:0000259" key="4">
    <source>
        <dbReference type="Pfam" id="PF20146"/>
    </source>
</evidence>
<feature type="domain" description="Acyltransferase 3" evidence="3">
    <location>
        <begin position="390"/>
        <end position="777"/>
    </location>
</feature>
<keyword evidence="1" id="KW-0812">Transmembrane</keyword>
<dbReference type="InParanoid" id="A0A7M7STA1"/>
<dbReference type="OrthoDB" id="207378at2759"/>
<dbReference type="Pfam" id="PF01757">
    <property type="entry name" value="Acyl_transf_3"/>
    <property type="match status" value="1"/>
</dbReference>
<feature type="transmembrane region" description="Helical" evidence="1">
    <location>
        <begin position="243"/>
        <end position="266"/>
    </location>
</feature>
<dbReference type="RefSeq" id="XP_030829546.1">
    <property type="nucleotide sequence ID" value="XM_030973686.1"/>
</dbReference>
<feature type="transmembrane region" description="Helical" evidence="1">
    <location>
        <begin position="572"/>
        <end position="593"/>
    </location>
</feature>
<feature type="transmembrane region" description="Helical" evidence="1">
    <location>
        <begin position="731"/>
        <end position="749"/>
    </location>
</feature>
<feature type="transmembrane region" description="Helical" evidence="1">
    <location>
        <begin position="544"/>
        <end position="565"/>
    </location>
</feature>
<evidence type="ECO:0000313" key="5">
    <source>
        <dbReference type="EnsemblMetazoa" id="XP_030829546"/>
    </source>
</evidence>
<keyword evidence="6" id="KW-1185">Reference proteome</keyword>
<feature type="transmembrane region" description="Helical" evidence="1">
    <location>
        <begin position="431"/>
        <end position="455"/>
    </location>
</feature>
<evidence type="ECO:0000256" key="1">
    <source>
        <dbReference type="SAM" id="Phobius"/>
    </source>
</evidence>
<dbReference type="OMA" id="HINRVAR"/>
<evidence type="ECO:0000259" key="3">
    <source>
        <dbReference type="Pfam" id="PF01757"/>
    </source>
</evidence>
<reference evidence="6" key="1">
    <citation type="submission" date="2015-02" db="EMBL/GenBank/DDBJ databases">
        <title>Genome sequencing for Strongylocentrotus purpuratus.</title>
        <authorList>
            <person name="Murali S."/>
            <person name="Liu Y."/>
            <person name="Vee V."/>
            <person name="English A."/>
            <person name="Wang M."/>
            <person name="Skinner E."/>
            <person name="Han Y."/>
            <person name="Muzny D.M."/>
            <person name="Worley K.C."/>
            <person name="Gibbs R.A."/>
        </authorList>
    </citation>
    <scope>NUCLEOTIDE SEQUENCE</scope>
</reference>
<dbReference type="PANTHER" id="PTHR11161:SF0">
    <property type="entry name" value="O-ACYLTRANSFERASE LIKE PROTEIN"/>
    <property type="match status" value="1"/>
</dbReference>
<feature type="transmembrane region" description="Helical" evidence="1">
    <location>
        <begin position="761"/>
        <end position="783"/>
    </location>
</feature>
<dbReference type="Proteomes" id="UP000007110">
    <property type="component" value="Unassembled WGS sequence"/>
</dbReference>